<dbReference type="InterPro" id="IPR050625">
    <property type="entry name" value="ParA/MinD_ATPase"/>
</dbReference>
<dbReference type="EMBL" id="BAAAND010000008">
    <property type="protein sequence ID" value="GAA1595742.1"/>
    <property type="molecule type" value="Genomic_DNA"/>
</dbReference>
<comment type="caution">
    <text evidence="2">The sequence shown here is derived from an EMBL/GenBank/DDBJ whole genome shotgun (WGS) entry which is preliminary data.</text>
</comment>
<dbReference type="PANTHER" id="PTHR43384">
    <property type="entry name" value="SEPTUM SITE-DETERMINING PROTEIN MIND HOMOLOG, CHLOROPLASTIC-RELATED"/>
    <property type="match status" value="1"/>
</dbReference>
<organism evidence="2 3">
    <name type="scientific">Kribbella karoonensis</name>
    <dbReference type="NCBI Taxonomy" id="324851"/>
    <lineage>
        <taxon>Bacteria</taxon>
        <taxon>Bacillati</taxon>
        <taxon>Actinomycetota</taxon>
        <taxon>Actinomycetes</taxon>
        <taxon>Propionibacteriales</taxon>
        <taxon>Kribbellaceae</taxon>
        <taxon>Kribbella</taxon>
    </lineage>
</organism>
<name>A0ABP4Q1M1_9ACTN</name>
<dbReference type="SUPFAM" id="SSF52540">
    <property type="entry name" value="P-loop containing nucleoside triphosphate hydrolases"/>
    <property type="match status" value="1"/>
</dbReference>
<dbReference type="Proteomes" id="UP001500190">
    <property type="component" value="Unassembled WGS sequence"/>
</dbReference>
<evidence type="ECO:0000313" key="3">
    <source>
        <dbReference type="Proteomes" id="UP001500190"/>
    </source>
</evidence>
<dbReference type="Gene3D" id="3.40.50.300">
    <property type="entry name" value="P-loop containing nucleotide triphosphate hydrolases"/>
    <property type="match status" value="1"/>
</dbReference>
<evidence type="ECO:0008006" key="4">
    <source>
        <dbReference type="Google" id="ProtNLM"/>
    </source>
</evidence>
<sequence>MPYQDYYDQVPPEPTGGTWSTPPTPQSDQLGRPQGSDGDSVFRRFRRIASEAAYVVGGSGRMRRDVNHLATVRRPIAIMRRVGVLSPITNAGTSTVSALLSTMLSTQRSDRVVVVDADPAGAELSRRLEVSFGAGPVEGVSLVRSESTAEAIRSTLAEVQGQGARDVGLAVVDCPGSMYDPIGSEMAVSAHCAVLVVPSAQQFAQYCLAQLDQLPPEGQDVLLHRGVIVITVVENVPPDSVDWLVEAFRQRGLQPVVLPYDEHIVTGWPLRSDQLRSETRDAVLELAARVVGTVTGTRTGAPS</sequence>
<evidence type="ECO:0000313" key="2">
    <source>
        <dbReference type="EMBL" id="GAA1595742.1"/>
    </source>
</evidence>
<feature type="region of interest" description="Disordered" evidence="1">
    <location>
        <begin position="1"/>
        <end position="39"/>
    </location>
</feature>
<proteinExistence type="predicted"/>
<evidence type="ECO:0000256" key="1">
    <source>
        <dbReference type="SAM" id="MobiDB-lite"/>
    </source>
</evidence>
<protein>
    <recommendedName>
        <fullName evidence="4">MinD-like ATPase involved in chromosome partitioning or flagellar assembly</fullName>
    </recommendedName>
</protein>
<keyword evidence="3" id="KW-1185">Reference proteome</keyword>
<accession>A0ABP4Q1M1</accession>
<reference evidence="3" key="1">
    <citation type="journal article" date="2019" name="Int. J. Syst. Evol. Microbiol.">
        <title>The Global Catalogue of Microorganisms (GCM) 10K type strain sequencing project: providing services to taxonomists for standard genome sequencing and annotation.</title>
        <authorList>
            <consortium name="The Broad Institute Genomics Platform"/>
            <consortium name="The Broad Institute Genome Sequencing Center for Infectious Disease"/>
            <person name="Wu L."/>
            <person name="Ma J."/>
        </authorList>
    </citation>
    <scope>NUCLEOTIDE SEQUENCE [LARGE SCALE GENOMIC DNA]</scope>
    <source>
        <strain evidence="3">JCM 14304</strain>
    </source>
</reference>
<gene>
    <name evidence="2" type="ORF">GCM10009742_48180</name>
</gene>
<dbReference type="PANTHER" id="PTHR43384:SF14">
    <property type="entry name" value="ESX-1 SECRETION-ASSOCIATED PROTEIN ESPI"/>
    <property type="match status" value="1"/>
</dbReference>
<dbReference type="InterPro" id="IPR027417">
    <property type="entry name" value="P-loop_NTPase"/>
</dbReference>